<dbReference type="PANTHER" id="PTHR10039">
    <property type="entry name" value="AMELOGENIN"/>
    <property type="match status" value="1"/>
</dbReference>
<reference evidence="5 6" key="1">
    <citation type="journal article" date="2023" name="G3 (Bethesda)">
        <title>A chromosome-level genome assembly of Zasmidium syzygii isolated from banana leaves.</title>
        <authorList>
            <person name="van Westerhoven A.C."/>
            <person name="Mehrabi R."/>
            <person name="Talebi R."/>
            <person name="Steentjes M.B.F."/>
            <person name="Corcolon B."/>
            <person name="Chong P.A."/>
            <person name="Kema G.H.J."/>
            <person name="Seidl M.F."/>
        </authorList>
    </citation>
    <scope>NUCLEOTIDE SEQUENCE [LARGE SCALE GENOMIC DNA]</scope>
    <source>
        <strain evidence="5 6">P124</strain>
    </source>
</reference>
<accession>A0ABR0E2S8</accession>
<dbReference type="Pfam" id="PF17109">
    <property type="entry name" value="Goodbye"/>
    <property type="match status" value="1"/>
</dbReference>
<organism evidence="5 6">
    <name type="scientific">Zasmidium cellare</name>
    <name type="common">Wine cellar mold</name>
    <name type="synonym">Racodium cellare</name>
    <dbReference type="NCBI Taxonomy" id="395010"/>
    <lineage>
        <taxon>Eukaryota</taxon>
        <taxon>Fungi</taxon>
        <taxon>Dikarya</taxon>
        <taxon>Ascomycota</taxon>
        <taxon>Pezizomycotina</taxon>
        <taxon>Dothideomycetes</taxon>
        <taxon>Dothideomycetidae</taxon>
        <taxon>Mycosphaerellales</taxon>
        <taxon>Mycosphaerellaceae</taxon>
        <taxon>Zasmidium</taxon>
    </lineage>
</organism>
<keyword evidence="1" id="KW-0677">Repeat</keyword>
<feature type="region of interest" description="Disordered" evidence="2">
    <location>
        <begin position="248"/>
        <end position="267"/>
    </location>
</feature>
<dbReference type="PANTHER" id="PTHR10039:SF17">
    <property type="entry name" value="FUNGAL STAND N-TERMINAL GOODBYE DOMAIN-CONTAINING PROTEIN-RELATED"/>
    <property type="match status" value="1"/>
</dbReference>
<dbReference type="InterPro" id="IPR027417">
    <property type="entry name" value="P-loop_NTPase"/>
</dbReference>
<feature type="domain" description="Fungal STAND N-terminal Goodbye" evidence="3">
    <location>
        <begin position="25"/>
        <end position="139"/>
    </location>
</feature>
<dbReference type="InterPro" id="IPR056884">
    <property type="entry name" value="NPHP3-like_N"/>
</dbReference>
<keyword evidence="6" id="KW-1185">Reference proteome</keyword>
<feature type="compositionally biased region" description="Basic and acidic residues" evidence="2">
    <location>
        <begin position="255"/>
        <end position="267"/>
    </location>
</feature>
<sequence>MALSAVDKPNAMNSFSAEDDLDKVWAEIIIRCSKITKWDLNDKKVLSVDDVLLKLKPPKDGKPDVKDKAKKVFRNTLVCVQRFGAFAAQAASMVFGPAQQCFNAITFVITAVQDYDAVFSNITTLMERVSTFLERLRIFLDDTEADVKLDKRLRVAVYRVLEHFLTIMGLAHRLTHGWKGKLKLAAKIGAFGEDDGVKDAMARLETLISTETDMEISVIAKDMSDAAKNIRGMDKKLDQIADAQEKTNQTLGHLENAEQRRTADEEEKKRLNEIREALNIDSTKRPWIEKQDELWGKHIDGTGDWLLRFRYPSFPRWSDPKEPDTNVLSVKADEGFGKSHLCSIAVNHLQEKHREDARVGVAYYYFQRDVQDKTPINKAIKAIIYQLASASTSVARDYAKLIHKACDRKMDFGKTGDLWRRLVADIALEGTFFILLDGFDEAEVETGKPLANIISQILSAEEGSLLKIRLFITGRPAGLDSLADDVETAIPEIRIAPPQGEQSSLNEEDIMLYAEERLNDMDIFKDDDEEVKELKERAKTELGEGVQGDYFALDYKLDSISRSRNSREVQEILKLAKESRTQAIARKIDQLNETLREDEAREVNKLLTSETVCFVDLSVDQYEAVLRLEADTRSLISLEKQIRDRYFSLFDISESKLVTLKSDGIRDYLREKEEAFNPKESGSHRPDAALQEGEVALVKRILKTHFANIFGGDDMYEKFAFDEFFESKIGDQAARIRLLGDGENHVRVAQACLIADCDHFEEELYEDLHPYAWEWFADHLARVEVDEVDTLTKQDIGRKLVRLLRENPLIDVWWNEDRIMTRLFWVYKTFCSRAVYDWLKDPVVQKGLSDMPSERQWVVATTADDGPPVKILENVAKRLAQHWYAQKSGMWYGAFAFLHGYLSHLRDEEPDEADPNAEQTRLVEEWARTAVEGAEDGKWHHCLAETYYEINCFDESVTRFKAALEAIPSDWRLSMGLAQALAKNDEPKEAVTTLEKLIEDNQGLISTDDEFKDEYWNSMLHLIGDWNIQMKEFAAAELTYKKLLDEGLTKETFEIFARKAVLLMTLALNEQSKHRETMDLLVSLEQRTDPDSGNWLYALFHFYAGTDELHDRVFEAAHNTDRLTSVTEKYRLAVEKIHEDKTKFGIYLHLQYWLAALMWSHQSREEKEAALDMWEDIINVEVPDSAEDDYMVSWARALAEPRFGMALLDSAKQAGLSMPLNPDAEAYARRLEKLTHGDPDYVRGSYDDVRVALARLHHLAGDEERAKDIVREILKTGLQLFAEQTSDSLKDGLYRVAMVLQAMDDDTNAIAAWRGLTPKKPSASDDEESEDDEEEGADSEKAEGKKKLDDTKTDNGAQKPDTDEKQAVAGAEREDDNGNFASKPEEAEPEERANEAEDNQANGDHTEDNIPTTEAKKEDEPLAGVLSSHCDGHCGVKWTYVDNIYSCKDCLDVQLEPNCYAKLQNGTLDPKVCSENHSHIYIPPFDRQKWEELAEDEMWVGEDVVNIKDWIEGVKREWGIDEESLKAKEKLTRAITKIQKAWKFYKVVGNT</sequence>
<evidence type="ECO:0000259" key="3">
    <source>
        <dbReference type="Pfam" id="PF17109"/>
    </source>
</evidence>
<dbReference type="Pfam" id="PF24883">
    <property type="entry name" value="NPHP3_N"/>
    <property type="match status" value="1"/>
</dbReference>
<dbReference type="Gene3D" id="1.25.40.10">
    <property type="entry name" value="Tetratricopeptide repeat domain"/>
    <property type="match status" value="1"/>
</dbReference>
<name>A0ABR0E2S8_ZASCE</name>
<comment type="caution">
    <text evidence="5">The sequence shown here is derived from an EMBL/GenBank/DDBJ whole genome shotgun (WGS) entry which is preliminary data.</text>
</comment>
<dbReference type="InterPro" id="IPR031350">
    <property type="entry name" value="Goodbye_dom"/>
</dbReference>
<feature type="region of interest" description="Disordered" evidence="2">
    <location>
        <begin position="1314"/>
        <end position="1420"/>
    </location>
</feature>
<feature type="compositionally biased region" description="Basic and acidic residues" evidence="2">
    <location>
        <begin position="1338"/>
        <end position="1353"/>
    </location>
</feature>
<evidence type="ECO:0000313" key="5">
    <source>
        <dbReference type="EMBL" id="KAK4495710.1"/>
    </source>
</evidence>
<feature type="compositionally biased region" description="Basic and acidic residues" evidence="2">
    <location>
        <begin position="1404"/>
        <end position="1420"/>
    </location>
</feature>
<evidence type="ECO:0000313" key="6">
    <source>
        <dbReference type="Proteomes" id="UP001305779"/>
    </source>
</evidence>
<dbReference type="SUPFAM" id="SSF48452">
    <property type="entry name" value="TPR-like"/>
    <property type="match status" value="1"/>
</dbReference>
<proteinExistence type="predicted"/>
<gene>
    <name evidence="5" type="ORF">PRZ48_012978</name>
</gene>
<dbReference type="EMBL" id="JAXOVC010000011">
    <property type="protein sequence ID" value="KAK4495710.1"/>
    <property type="molecule type" value="Genomic_DNA"/>
</dbReference>
<protein>
    <recommendedName>
        <fullName evidence="7">Fungal STAND N-terminal Goodbye domain-containing protein</fullName>
    </recommendedName>
</protein>
<feature type="domain" description="Nephrocystin 3-like N-terminal" evidence="4">
    <location>
        <begin position="301"/>
        <end position="475"/>
    </location>
</feature>
<dbReference type="Proteomes" id="UP001305779">
    <property type="component" value="Unassembled WGS sequence"/>
</dbReference>
<evidence type="ECO:0000259" key="4">
    <source>
        <dbReference type="Pfam" id="PF24883"/>
    </source>
</evidence>
<dbReference type="Gene3D" id="3.40.50.300">
    <property type="entry name" value="P-loop containing nucleotide triphosphate hydrolases"/>
    <property type="match status" value="1"/>
</dbReference>
<feature type="compositionally biased region" description="Acidic residues" evidence="2">
    <location>
        <begin position="1324"/>
        <end position="1337"/>
    </location>
</feature>
<evidence type="ECO:0000256" key="2">
    <source>
        <dbReference type="SAM" id="MobiDB-lite"/>
    </source>
</evidence>
<dbReference type="InterPro" id="IPR011990">
    <property type="entry name" value="TPR-like_helical_dom_sf"/>
</dbReference>
<evidence type="ECO:0000256" key="1">
    <source>
        <dbReference type="ARBA" id="ARBA00022737"/>
    </source>
</evidence>
<feature type="compositionally biased region" description="Basic and acidic residues" evidence="2">
    <location>
        <begin position="1383"/>
        <end position="1395"/>
    </location>
</feature>
<evidence type="ECO:0008006" key="7">
    <source>
        <dbReference type="Google" id="ProtNLM"/>
    </source>
</evidence>